<dbReference type="Pfam" id="PF01731">
    <property type="entry name" value="Arylesterase"/>
    <property type="match status" value="1"/>
</dbReference>
<dbReference type="Gene3D" id="2.120.10.30">
    <property type="entry name" value="TolB, C-terminal domain"/>
    <property type="match status" value="1"/>
</dbReference>
<evidence type="ECO:0000256" key="5">
    <source>
        <dbReference type="PIRSR" id="PIRSR602640-2"/>
    </source>
</evidence>
<dbReference type="GO" id="GO:0046872">
    <property type="term" value="F:metal ion binding"/>
    <property type="evidence" value="ECO:0007669"/>
    <property type="project" value="UniProtKB-KW"/>
</dbReference>
<evidence type="ECO:0000256" key="4">
    <source>
        <dbReference type="ARBA" id="ARBA00023180"/>
    </source>
</evidence>
<accession>A0A9N9GQZ4</accession>
<keyword evidence="5" id="KW-0106">Calcium</keyword>
<keyword evidence="5" id="KW-0479">Metal-binding</keyword>
<reference evidence="7" key="1">
    <citation type="submission" date="2021-06" db="EMBL/GenBank/DDBJ databases">
        <authorList>
            <person name="Kallberg Y."/>
            <person name="Tangrot J."/>
            <person name="Rosling A."/>
        </authorList>
    </citation>
    <scope>NUCLEOTIDE SEQUENCE</scope>
    <source>
        <strain evidence="7">CL551</strain>
    </source>
</reference>
<proteinExistence type="inferred from homology"/>
<keyword evidence="3 6" id="KW-1015">Disulfide bond</keyword>
<feature type="binding site" evidence="5">
    <location>
        <position position="32"/>
    </location>
    <ligand>
        <name>Ca(2+)</name>
        <dbReference type="ChEBI" id="CHEBI:29108"/>
        <label>1</label>
        <note>catalytic</note>
    </ligand>
</feature>
<dbReference type="GO" id="GO:0004064">
    <property type="term" value="F:arylesterase activity"/>
    <property type="evidence" value="ECO:0007669"/>
    <property type="project" value="InterPro"/>
</dbReference>
<dbReference type="SUPFAM" id="SSF63829">
    <property type="entry name" value="Calcium-dependent phosphotriesterase"/>
    <property type="match status" value="1"/>
</dbReference>
<dbReference type="AlphaFoldDB" id="A0A9N9GQZ4"/>
<dbReference type="InterPro" id="IPR011042">
    <property type="entry name" value="6-blade_b-propeller_TolB-like"/>
</dbReference>
<evidence type="ECO:0000256" key="2">
    <source>
        <dbReference type="ARBA" id="ARBA00022801"/>
    </source>
</evidence>
<keyword evidence="8" id="KW-1185">Reference proteome</keyword>
<evidence type="ECO:0000256" key="6">
    <source>
        <dbReference type="PIRSR" id="PIRSR602640-3"/>
    </source>
</evidence>
<evidence type="ECO:0000256" key="1">
    <source>
        <dbReference type="ARBA" id="ARBA00008595"/>
    </source>
</evidence>
<name>A0A9N9GQZ4_9GLOM</name>
<sequence length="399" mass="44166">KQNDEFMGVNRIIEKKGLDKCRKVLGPTYCEDVGIHRASGLAFISCDPSRPYFNSVLGFGNSSMAKGDGSIWMYDLNSNASPILLTTDFKKPFHPVGLSIAPLGVTPIKTAVAPLLFTLVVVNHNDNDNRTVEVFDFRSDTKSLIHRKTISSPHISSPNRVAAVTYQPSVDGIPSFFVSNDHYFTNSRWRRVERYTAAAFGSVSFYNARADKAMVIGWRHQHPSGIAATEDASQIFVSDTWSGNVVEYRAHFFNREILNDKINTSGGQVTIIWPLYLTTNSVTADYAVTGVDFDPLSNDLYIVGHPKFRDFIAHAESLATGNYSSRISPSLVTKITHIPSKSNDHDGNIFVRKKYTAETFFEDDGTTFGSSSGVAVDALRNKLLIVGSYESGFMECKLN</sequence>
<keyword evidence="4" id="KW-0325">Glycoprotein</keyword>
<evidence type="ECO:0000313" key="8">
    <source>
        <dbReference type="Proteomes" id="UP000789342"/>
    </source>
</evidence>
<evidence type="ECO:0000313" key="7">
    <source>
        <dbReference type="EMBL" id="CAG8623547.1"/>
    </source>
</evidence>
<dbReference type="Proteomes" id="UP000789342">
    <property type="component" value="Unassembled WGS sequence"/>
</dbReference>
<dbReference type="PANTHER" id="PTHR11799:SF12">
    <property type="entry name" value="PARAOXONASE-RELATED"/>
    <property type="match status" value="1"/>
</dbReference>
<dbReference type="EMBL" id="CAJVPV010007847">
    <property type="protein sequence ID" value="CAG8623547.1"/>
    <property type="molecule type" value="Genomic_DNA"/>
</dbReference>
<protein>
    <submittedName>
        <fullName evidence="7">11363_t:CDS:1</fullName>
    </submittedName>
</protein>
<keyword evidence="2" id="KW-0378">Hydrolase</keyword>
<dbReference type="OrthoDB" id="5307922at2759"/>
<organism evidence="7 8">
    <name type="scientific">Acaulospora morrowiae</name>
    <dbReference type="NCBI Taxonomy" id="94023"/>
    <lineage>
        <taxon>Eukaryota</taxon>
        <taxon>Fungi</taxon>
        <taxon>Fungi incertae sedis</taxon>
        <taxon>Mucoromycota</taxon>
        <taxon>Glomeromycotina</taxon>
        <taxon>Glomeromycetes</taxon>
        <taxon>Diversisporales</taxon>
        <taxon>Acaulosporaceae</taxon>
        <taxon>Acaulospora</taxon>
    </lineage>
</organism>
<dbReference type="InterPro" id="IPR002640">
    <property type="entry name" value="Arylesterase"/>
</dbReference>
<feature type="disulfide bond" description="In form B" evidence="6">
    <location>
        <begin position="21"/>
        <end position="396"/>
    </location>
</feature>
<gene>
    <name evidence="7" type="ORF">AMORRO_LOCUS8768</name>
</gene>
<comment type="similarity">
    <text evidence="1">Belongs to the paraoxonase family.</text>
</comment>
<feature type="non-terminal residue" evidence="7">
    <location>
        <position position="399"/>
    </location>
</feature>
<evidence type="ECO:0000256" key="3">
    <source>
        <dbReference type="ARBA" id="ARBA00023157"/>
    </source>
</evidence>
<comment type="caution">
    <text evidence="7">The sequence shown here is derived from an EMBL/GenBank/DDBJ whole genome shotgun (WGS) entry which is preliminary data.</text>
</comment>
<dbReference type="PANTHER" id="PTHR11799">
    <property type="entry name" value="PARAOXONASE"/>
    <property type="match status" value="1"/>
</dbReference>
<comment type="cofactor">
    <cofactor evidence="5">
        <name>Ca(2+)</name>
        <dbReference type="ChEBI" id="CHEBI:29108"/>
    </cofactor>
    <text evidence="5">Binds 2 calcium ions per subunit.</text>
</comment>
<feature type="binding site" evidence="5">
    <location>
        <position position="159"/>
    </location>
    <ligand>
        <name>Ca(2+)</name>
        <dbReference type="ChEBI" id="CHEBI:29108"/>
        <label>1</label>
        <note>catalytic</note>
    </ligand>
</feature>
<dbReference type="InterPro" id="IPR051288">
    <property type="entry name" value="Serum_paraoxonase/arylesterase"/>
</dbReference>